<dbReference type="Proteomes" id="UP001386955">
    <property type="component" value="Unassembled WGS sequence"/>
</dbReference>
<name>A0AAN9SY66_PSOTE</name>
<organism evidence="1 2">
    <name type="scientific">Psophocarpus tetragonolobus</name>
    <name type="common">Winged bean</name>
    <name type="synonym">Dolichos tetragonolobus</name>
    <dbReference type="NCBI Taxonomy" id="3891"/>
    <lineage>
        <taxon>Eukaryota</taxon>
        <taxon>Viridiplantae</taxon>
        <taxon>Streptophyta</taxon>
        <taxon>Embryophyta</taxon>
        <taxon>Tracheophyta</taxon>
        <taxon>Spermatophyta</taxon>
        <taxon>Magnoliopsida</taxon>
        <taxon>eudicotyledons</taxon>
        <taxon>Gunneridae</taxon>
        <taxon>Pentapetalae</taxon>
        <taxon>rosids</taxon>
        <taxon>fabids</taxon>
        <taxon>Fabales</taxon>
        <taxon>Fabaceae</taxon>
        <taxon>Papilionoideae</taxon>
        <taxon>50 kb inversion clade</taxon>
        <taxon>NPAAA clade</taxon>
        <taxon>indigoferoid/millettioid clade</taxon>
        <taxon>Phaseoleae</taxon>
        <taxon>Psophocarpus</taxon>
    </lineage>
</organism>
<accession>A0AAN9SY66</accession>
<sequence>MDEYLVSSPPCARSTVLMEFVGITFYSDRLYCPVIRSFYAKKPNAQRSLPHSDLSCALYPVLLYCTPEQKAPKETGRNAKNTVICISLFCGKTRDQFVYELTLNRLNHY</sequence>
<evidence type="ECO:0000313" key="1">
    <source>
        <dbReference type="EMBL" id="KAK7401959.1"/>
    </source>
</evidence>
<proteinExistence type="predicted"/>
<protein>
    <submittedName>
        <fullName evidence="1">Uncharacterized protein</fullName>
    </submittedName>
</protein>
<dbReference type="EMBL" id="JAYMYS010000003">
    <property type="protein sequence ID" value="KAK7401959.1"/>
    <property type="molecule type" value="Genomic_DNA"/>
</dbReference>
<dbReference type="AlphaFoldDB" id="A0AAN9SY66"/>
<evidence type="ECO:0000313" key="2">
    <source>
        <dbReference type="Proteomes" id="UP001386955"/>
    </source>
</evidence>
<keyword evidence="2" id="KW-1185">Reference proteome</keyword>
<reference evidence="1 2" key="1">
    <citation type="submission" date="2024-01" db="EMBL/GenBank/DDBJ databases">
        <title>The genomes of 5 underutilized Papilionoideae crops provide insights into root nodulation and disease resistanc.</title>
        <authorList>
            <person name="Jiang F."/>
        </authorList>
    </citation>
    <scope>NUCLEOTIDE SEQUENCE [LARGE SCALE GENOMIC DNA]</scope>
    <source>
        <strain evidence="1">DUOXIRENSHENG_FW03</strain>
        <tissue evidence="1">Leaves</tissue>
    </source>
</reference>
<gene>
    <name evidence="1" type="ORF">VNO78_13859</name>
</gene>
<comment type="caution">
    <text evidence="1">The sequence shown here is derived from an EMBL/GenBank/DDBJ whole genome shotgun (WGS) entry which is preliminary data.</text>
</comment>